<dbReference type="EMBL" id="FOTI01000057">
    <property type="protein sequence ID" value="SFM04949.1"/>
    <property type="molecule type" value="Genomic_DNA"/>
</dbReference>
<keyword evidence="1" id="KW-1133">Transmembrane helix</keyword>
<evidence type="ECO:0000313" key="2">
    <source>
        <dbReference type="EMBL" id="SFM04949.1"/>
    </source>
</evidence>
<dbReference type="AlphaFoldDB" id="A0A1I4MP10"/>
<reference evidence="2 3" key="1">
    <citation type="submission" date="2016-10" db="EMBL/GenBank/DDBJ databases">
        <authorList>
            <person name="de Groot N.N."/>
        </authorList>
    </citation>
    <scope>NUCLEOTIDE SEQUENCE [LARGE SCALE GENOMIC DNA]</scope>
    <source>
        <strain evidence="2 3">ATCC 51327</strain>
    </source>
</reference>
<sequence length="74" mass="8858">MDNISLKDKKANLVEIKLKAKLNKVYYSKNYHNRYIEDIAIKINETLSKENNMKEYLNINIMKLIIIYLMIFGM</sequence>
<dbReference type="RefSeq" id="WP_089862652.1">
    <property type="nucleotide sequence ID" value="NZ_FOTI01000057.1"/>
</dbReference>
<dbReference type="STRING" id="29563.SAMN02983006_02663"/>
<protein>
    <submittedName>
        <fullName evidence="2">Uncharacterized protein</fullName>
    </submittedName>
</protein>
<keyword evidence="1" id="KW-0472">Membrane</keyword>
<keyword evidence="3" id="KW-1185">Reference proteome</keyword>
<accession>A0A1I4MP10</accession>
<feature type="transmembrane region" description="Helical" evidence="1">
    <location>
        <begin position="56"/>
        <end position="73"/>
    </location>
</feature>
<gene>
    <name evidence="2" type="ORF">SAMN02983006_02663</name>
</gene>
<keyword evidence="1" id="KW-0812">Transmembrane</keyword>
<evidence type="ECO:0000313" key="3">
    <source>
        <dbReference type="Proteomes" id="UP000199006"/>
    </source>
</evidence>
<name>A0A1I4MP10_9FIRM</name>
<dbReference type="Proteomes" id="UP000199006">
    <property type="component" value="Unassembled WGS sequence"/>
</dbReference>
<evidence type="ECO:0000256" key="1">
    <source>
        <dbReference type="SAM" id="Phobius"/>
    </source>
</evidence>
<organism evidence="2 3">
    <name type="scientific">Halanaerobium salsuginis</name>
    <dbReference type="NCBI Taxonomy" id="29563"/>
    <lineage>
        <taxon>Bacteria</taxon>
        <taxon>Bacillati</taxon>
        <taxon>Bacillota</taxon>
        <taxon>Clostridia</taxon>
        <taxon>Halanaerobiales</taxon>
        <taxon>Halanaerobiaceae</taxon>
        <taxon>Halanaerobium</taxon>
    </lineage>
</organism>
<proteinExistence type="predicted"/>